<evidence type="ECO:0000313" key="5">
    <source>
        <dbReference type="EMBL" id="MCC9294755.1"/>
    </source>
</evidence>
<dbReference type="PANTHER" id="PTHR42756">
    <property type="entry name" value="TRANSCRIPTIONAL REGULATOR, MARR"/>
    <property type="match status" value="1"/>
</dbReference>
<dbReference type="Gene3D" id="1.10.10.10">
    <property type="entry name" value="Winged helix-like DNA-binding domain superfamily/Winged helix DNA-binding domain"/>
    <property type="match status" value="1"/>
</dbReference>
<dbReference type="Proteomes" id="UP001165422">
    <property type="component" value="Unassembled WGS sequence"/>
</dbReference>
<keyword evidence="1" id="KW-0805">Transcription regulation</keyword>
<protein>
    <submittedName>
        <fullName evidence="5">MarR family transcriptional regulator</fullName>
    </submittedName>
</protein>
<evidence type="ECO:0000256" key="1">
    <source>
        <dbReference type="ARBA" id="ARBA00023015"/>
    </source>
</evidence>
<name>A0ABS8N6R6_9CLOT</name>
<keyword evidence="3" id="KW-0804">Transcription</keyword>
<dbReference type="Pfam" id="PF01047">
    <property type="entry name" value="MarR"/>
    <property type="match status" value="1"/>
</dbReference>
<feature type="domain" description="HTH marR-type" evidence="4">
    <location>
        <begin position="1"/>
        <end position="116"/>
    </location>
</feature>
<sequence>MSDVKFKEIKLQKGQFMFLTRICENPGINQVDLSNLLKVDKTTTTKAIQKLVEADYIDRKRDDVDKRMWRLYPSKRALDIYSFIIDEENKYIQICFCNLDEREKKLAYKLAKKMRENVESVWEKSKNF</sequence>
<evidence type="ECO:0000256" key="3">
    <source>
        <dbReference type="ARBA" id="ARBA00023163"/>
    </source>
</evidence>
<evidence type="ECO:0000256" key="2">
    <source>
        <dbReference type="ARBA" id="ARBA00023125"/>
    </source>
</evidence>
<proteinExistence type="predicted"/>
<keyword evidence="2" id="KW-0238">DNA-binding</keyword>
<gene>
    <name evidence="5" type="ORF">LN736_07785</name>
</gene>
<organism evidence="5 6">
    <name type="scientific">Clostridium aromativorans</name>
    <dbReference type="NCBI Taxonomy" id="2836848"/>
    <lineage>
        <taxon>Bacteria</taxon>
        <taxon>Bacillati</taxon>
        <taxon>Bacillota</taxon>
        <taxon>Clostridia</taxon>
        <taxon>Eubacteriales</taxon>
        <taxon>Clostridiaceae</taxon>
        <taxon>Clostridium</taxon>
    </lineage>
</organism>
<reference evidence="5" key="1">
    <citation type="submission" date="2021-11" db="EMBL/GenBank/DDBJ databases">
        <authorList>
            <person name="Qingchun L."/>
            <person name="Dong Z."/>
            <person name="Zongwei Q."/>
            <person name="Jia Z."/>
            <person name="Duotao L."/>
        </authorList>
    </citation>
    <scope>NUCLEOTIDE SEQUENCE</scope>
    <source>
        <strain evidence="5">WLY-B-L2</strain>
    </source>
</reference>
<dbReference type="PROSITE" id="PS50995">
    <property type="entry name" value="HTH_MARR_2"/>
    <property type="match status" value="1"/>
</dbReference>
<dbReference type="InterPro" id="IPR036388">
    <property type="entry name" value="WH-like_DNA-bd_sf"/>
</dbReference>
<dbReference type="InterPro" id="IPR036390">
    <property type="entry name" value="WH_DNA-bd_sf"/>
</dbReference>
<dbReference type="EMBL" id="JAJJPB010000007">
    <property type="protein sequence ID" value="MCC9294755.1"/>
    <property type="molecule type" value="Genomic_DNA"/>
</dbReference>
<dbReference type="InterPro" id="IPR000835">
    <property type="entry name" value="HTH_MarR-typ"/>
</dbReference>
<evidence type="ECO:0000313" key="6">
    <source>
        <dbReference type="Proteomes" id="UP001165422"/>
    </source>
</evidence>
<dbReference type="SUPFAM" id="SSF46785">
    <property type="entry name" value="Winged helix' DNA-binding domain"/>
    <property type="match status" value="1"/>
</dbReference>
<comment type="caution">
    <text evidence="5">The sequence shown here is derived from an EMBL/GenBank/DDBJ whole genome shotgun (WGS) entry which is preliminary data.</text>
</comment>
<dbReference type="PANTHER" id="PTHR42756:SF2">
    <property type="entry name" value="MARR FAMILY REGULATORY PROTEIN"/>
    <property type="match status" value="1"/>
</dbReference>
<accession>A0ABS8N6R6</accession>
<keyword evidence="6" id="KW-1185">Reference proteome</keyword>
<evidence type="ECO:0000259" key="4">
    <source>
        <dbReference type="PROSITE" id="PS50995"/>
    </source>
</evidence>
<dbReference type="SMART" id="SM00347">
    <property type="entry name" value="HTH_MARR"/>
    <property type="match status" value="1"/>
</dbReference>